<dbReference type="RefSeq" id="XP_033576465.1">
    <property type="nucleotide sequence ID" value="XM_033715552.1"/>
</dbReference>
<name>A0A6A6YL07_9PEZI</name>
<reference evidence="3" key="2">
    <citation type="submission" date="2020-04" db="EMBL/GenBank/DDBJ databases">
        <authorList>
            <consortium name="NCBI Genome Project"/>
        </authorList>
    </citation>
    <scope>NUCLEOTIDE SEQUENCE</scope>
    <source>
        <strain evidence="3">CBS 304.34</strain>
    </source>
</reference>
<evidence type="ECO:0000313" key="1">
    <source>
        <dbReference type="EMBL" id="KAF2809501.1"/>
    </source>
</evidence>
<reference evidence="1 3" key="1">
    <citation type="journal article" date="2020" name="Stud. Mycol.">
        <title>101 Dothideomycetes genomes: a test case for predicting lifestyles and emergence of pathogens.</title>
        <authorList>
            <person name="Haridas S."/>
            <person name="Albert R."/>
            <person name="Binder M."/>
            <person name="Bloem J."/>
            <person name="Labutti K."/>
            <person name="Salamov A."/>
            <person name="Andreopoulos B."/>
            <person name="Baker S."/>
            <person name="Barry K."/>
            <person name="Bills G."/>
            <person name="Bluhm B."/>
            <person name="Cannon C."/>
            <person name="Castanera R."/>
            <person name="Culley D."/>
            <person name="Daum C."/>
            <person name="Ezra D."/>
            <person name="Gonzalez J."/>
            <person name="Henrissat B."/>
            <person name="Kuo A."/>
            <person name="Liang C."/>
            <person name="Lipzen A."/>
            <person name="Lutzoni F."/>
            <person name="Magnuson J."/>
            <person name="Mondo S."/>
            <person name="Nolan M."/>
            <person name="Ohm R."/>
            <person name="Pangilinan J."/>
            <person name="Park H.-J."/>
            <person name="Ramirez L."/>
            <person name="Alfaro M."/>
            <person name="Sun H."/>
            <person name="Tritt A."/>
            <person name="Yoshinaga Y."/>
            <person name="Zwiers L.-H."/>
            <person name="Turgeon B."/>
            <person name="Goodwin S."/>
            <person name="Spatafora J."/>
            <person name="Crous P."/>
            <person name="Grigoriev I."/>
        </authorList>
    </citation>
    <scope>NUCLEOTIDE SEQUENCE</scope>
    <source>
        <strain evidence="1 3">CBS 304.34</strain>
    </source>
</reference>
<evidence type="ECO:0000313" key="3">
    <source>
        <dbReference type="RefSeq" id="XP_033576465.1"/>
    </source>
</evidence>
<dbReference type="EMBL" id="MU003701">
    <property type="protein sequence ID" value="KAF2809501.1"/>
    <property type="molecule type" value="Genomic_DNA"/>
</dbReference>
<organism evidence="1">
    <name type="scientific">Mytilinidion resinicola</name>
    <dbReference type="NCBI Taxonomy" id="574789"/>
    <lineage>
        <taxon>Eukaryota</taxon>
        <taxon>Fungi</taxon>
        <taxon>Dikarya</taxon>
        <taxon>Ascomycota</taxon>
        <taxon>Pezizomycotina</taxon>
        <taxon>Dothideomycetes</taxon>
        <taxon>Pleosporomycetidae</taxon>
        <taxon>Mytilinidiales</taxon>
        <taxon>Mytilinidiaceae</taxon>
        <taxon>Mytilinidion</taxon>
    </lineage>
</organism>
<sequence length="192" mass="21651">LSDKADGTFLWVGLACSELKLVDSKEAVKTLQALPKGLHLLYDKLLHTALNSKTEEDQATIKRILSSVMVALRPLSLSELSVVCQIHQGEDEEDRIQFTREEIESCRLLITIQDETVLQLHQSVKDFLVWSGPDCFINDCEAHADIAHRCVDEIIQSFYTETKQNNVALNGDLSSYSIQFWAHHAHMAGPKF</sequence>
<gene>
    <name evidence="1 3" type="ORF">BDZ99DRAFT_387998</name>
</gene>
<proteinExistence type="predicted"/>
<reference evidence="3" key="3">
    <citation type="submission" date="2025-04" db="UniProtKB">
        <authorList>
            <consortium name="RefSeq"/>
        </authorList>
    </citation>
    <scope>IDENTIFICATION</scope>
    <source>
        <strain evidence="3">CBS 304.34</strain>
    </source>
</reference>
<dbReference type="PANTHER" id="PTHR10039:SF14">
    <property type="entry name" value="NACHT DOMAIN-CONTAINING PROTEIN"/>
    <property type="match status" value="1"/>
</dbReference>
<dbReference type="PANTHER" id="PTHR10039">
    <property type="entry name" value="AMELOGENIN"/>
    <property type="match status" value="1"/>
</dbReference>
<dbReference type="OrthoDB" id="5418336at2759"/>
<feature type="non-terminal residue" evidence="1">
    <location>
        <position position="1"/>
    </location>
</feature>
<dbReference type="GeneID" id="54456445"/>
<evidence type="ECO:0000313" key="2">
    <source>
        <dbReference type="Proteomes" id="UP000504636"/>
    </source>
</evidence>
<dbReference type="Proteomes" id="UP000504636">
    <property type="component" value="Unplaced"/>
</dbReference>
<accession>A0A6A6YL07</accession>
<keyword evidence="2" id="KW-1185">Reference proteome</keyword>
<dbReference type="AlphaFoldDB" id="A0A6A6YL07"/>
<protein>
    <submittedName>
        <fullName evidence="1 3">Uncharacterized protein</fullName>
    </submittedName>
</protein>